<sequence length="664" mass="68945">MLARTRRVSTLSAAIAMAVVAVDGAATAAASPLAPRAAASAARPLAAAAPQISTLPNGDRVLITGSGQVSSVAVMAPDGSNVPAVRYTPNAQHSYVIPESVLAAPAQFAASQYEIPALSAPSKPAVIPHFPMGIVQINGTGMDGDPANGFTFLTNVDDSSRWNNPVPLTNGVARVAVPTGHYSATTLFTQTDPTTNIPTLRQVVQLDITVAGTGLTTVTADERAATSQVTATTPRPAVHDSGILLDNRTDLDGQTSVLISPADGPTYTTATAPAQTGTFTYQVLGWGASSPAGTADPYLYDVIFPASDHIAANQSYQIDASKLATIHNAFDNDPGFTSHKGAYVTGSVFPKGTGVSHIYPITVPGTLTTYYGPPASGAEYARDVIPDAPSAGIEPPMIDLQTFNPAYTGPTESWRTWGHGPLTPQAGRYQGDAPCRSCTDGSTVDLGLDMLQDGNPDTVGEPIGPENSHFTVYRDGVQISSQDGSPWTEITGQSQRPGTYRLVYDQDLSQFPLAQSTATHTDITVPYTPTPDPAWTFPVDNICYARADSTTPCSILPVLNLNYQMATDDSNTSHGPVAALLLTVGHQSYGTAGANAAVTGATVSVSYDKGETWTPVSVLPAGPNHFAALWKNGAKGSSAWLKVTATDALGGSITQTVANAYTIG</sequence>
<protein>
    <submittedName>
        <fullName evidence="2">Uncharacterized protein</fullName>
    </submittedName>
</protein>
<dbReference type="Proteomes" id="UP000730482">
    <property type="component" value="Unassembled WGS sequence"/>
</dbReference>
<name>A0ABS5KMB2_9ACTN</name>
<organism evidence="2 3">
    <name type="scientific">Catenulispora pinistramenti</name>
    <dbReference type="NCBI Taxonomy" id="2705254"/>
    <lineage>
        <taxon>Bacteria</taxon>
        <taxon>Bacillati</taxon>
        <taxon>Actinomycetota</taxon>
        <taxon>Actinomycetes</taxon>
        <taxon>Catenulisporales</taxon>
        <taxon>Catenulisporaceae</taxon>
        <taxon>Catenulispora</taxon>
    </lineage>
</organism>
<proteinExistence type="predicted"/>
<comment type="caution">
    <text evidence="2">The sequence shown here is derived from an EMBL/GenBank/DDBJ whole genome shotgun (WGS) entry which is preliminary data.</text>
</comment>
<keyword evidence="1" id="KW-0732">Signal</keyword>
<gene>
    <name evidence="2" type="ORF">KGQ19_09720</name>
</gene>
<reference evidence="2 3" key="1">
    <citation type="submission" date="2020-02" db="EMBL/GenBank/DDBJ databases">
        <title>Acidophilic actinobacteria isolated from forest soil.</title>
        <authorList>
            <person name="Golinska P."/>
        </authorList>
    </citation>
    <scope>NUCLEOTIDE SEQUENCE [LARGE SCALE GENOMIC DNA]</scope>
    <source>
        <strain evidence="2 3">NL8</strain>
    </source>
</reference>
<feature type="signal peptide" evidence="1">
    <location>
        <begin position="1"/>
        <end position="28"/>
    </location>
</feature>
<feature type="chain" id="PRO_5047094422" evidence="1">
    <location>
        <begin position="29"/>
        <end position="664"/>
    </location>
</feature>
<evidence type="ECO:0000256" key="1">
    <source>
        <dbReference type="SAM" id="SignalP"/>
    </source>
</evidence>
<accession>A0ABS5KMB2</accession>
<evidence type="ECO:0000313" key="3">
    <source>
        <dbReference type="Proteomes" id="UP000730482"/>
    </source>
</evidence>
<evidence type="ECO:0000313" key="2">
    <source>
        <dbReference type="EMBL" id="MBS2547149.1"/>
    </source>
</evidence>
<dbReference type="RefSeq" id="WP_212008750.1">
    <property type="nucleotide sequence ID" value="NZ_JAAFYZ010000023.1"/>
</dbReference>
<keyword evidence="3" id="KW-1185">Reference proteome</keyword>
<dbReference type="EMBL" id="JAAFYZ010000023">
    <property type="protein sequence ID" value="MBS2547149.1"/>
    <property type="molecule type" value="Genomic_DNA"/>
</dbReference>